<dbReference type="Proteomes" id="UP001295794">
    <property type="component" value="Unassembled WGS sequence"/>
</dbReference>
<protein>
    <submittedName>
        <fullName evidence="2">Uncharacterized protein</fullName>
    </submittedName>
</protein>
<evidence type="ECO:0000313" key="2">
    <source>
        <dbReference type="EMBL" id="CAK5267980.1"/>
    </source>
</evidence>
<dbReference type="EMBL" id="CAVNYO010000136">
    <property type="protein sequence ID" value="CAK5267980.1"/>
    <property type="molecule type" value="Genomic_DNA"/>
</dbReference>
<keyword evidence="3" id="KW-1185">Reference proteome</keyword>
<organism evidence="2 3">
    <name type="scientific">Mycena citricolor</name>
    <dbReference type="NCBI Taxonomy" id="2018698"/>
    <lineage>
        <taxon>Eukaryota</taxon>
        <taxon>Fungi</taxon>
        <taxon>Dikarya</taxon>
        <taxon>Basidiomycota</taxon>
        <taxon>Agaricomycotina</taxon>
        <taxon>Agaricomycetes</taxon>
        <taxon>Agaricomycetidae</taxon>
        <taxon>Agaricales</taxon>
        <taxon>Marasmiineae</taxon>
        <taxon>Mycenaceae</taxon>
        <taxon>Mycena</taxon>
    </lineage>
</organism>
<dbReference type="AlphaFoldDB" id="A0AAD2H4L7"/>
<reference evidence="2" key="1">
    <citation type="submission" date="2023-11" db="EMBL/GenBank/DDBJ databases">
        <authorList>
            <person name="De Vega J J."/>
            <person name="De Vega J J."/>
        </authorList>
    </citation>
    <scope>NUCLEOTIDE SEQUENCE</scope>
</reference>
<feature type="compositionally biased region" description="Low complexity" evidence="1">
    <location>
        <begin position="60"/>
        <end position="70"/>
    </location>
</feature>
<feature type="region of interest" description="Disordered" evidence="1">
    <location>
        <begin position="36"/>
        <end position="110"/>
    </location>
</feature>
<feature type="compositionally biased region" description="Low complexity" evidence="1">
    <location>
        <begin position="83"/>
        <end position="94"/>
    </location>
</feature>
<feature type="non-terminal residue" evidence="2">
    <location>
        <position position="1"/>
    </location>
</feature>
<name>A0AAD2H4L7_9AGAR</name>
<comment type="caution">
    <text evidence="2">The sequence shown here is derived from an EMBL/GenBank/DDBJ whole genome shotgun (WGS) entry which is preliminary data.</text>
</comment>
<sequence length="110" mass="11618">ISGLIVFYTRSLRLRCTYLARLLPRCCLATCSAKRCATPDATPTASARTPVPLPPLHVMSSPAPTTSSSTNRPAIPDKHTLDASPPSAAGPPRSTYRDVPAPDSIPPVLL</sequence>
<gene>
    <name evidence="2" type="ORF">MYCIT1_LOCUS10939</name>
</gene>
<proteinExistence type="predicted"/>
<accession>A0AAD2H4L7</accession>
<evidence type="ECO:0000313" key="3">
    <source>
        <dbReference type="Proteomes" id="UP001295794"/>
    </source>
</evidence>
<evidence type="ECO:0000256" key="1">
    <source>
        <dbReference type="SAM" id="MobiDB-lite"/>
    </source>
</evidence>